<feature type="transmembrane region" description="Helical" evidence="2">
    <location>
        <begin position="90"/>
        <end position="107"/>
    </location>
</feature>
<organism evidence="4">
    <name type="scientific">hydrothermal vent metagenome</name>
    <dbReference type="NCBI Taxonomy" id="652676"/>
    <lineage>
        <taxon>unclassified sequences</taxon>
        <taxon>metagenomes</taxon>
        <taxon>ecological metagenomes</taxon>
    </lineage>
</organism>
<accession>A0A3B1B9I9</accession>
<dbReference type="Pfam" id="PF09990">
    <property type="entry name" value="DUF2231"/>
    <property type="match status" value="1"/>
</dbReference>
<sequence length="188" mass="20474">MPEIIPNLHPVFVHFTVALLSISTGLFVVLHLFGSHLPENLRLQLRTVARWNLWFGAGITVITVAAGFHAYNTVAHDAPSHAVMTDHRNWALATAPLFIGLALWSITRVWTGKALGGWFVIALLIAQLLLLSTAWRGGEVVYRYGLGVMSLPQSEGEGHAHSHGEGHGATDKPMDFSGMDEMSDGHAH</sequence>
<evidence type="ECO:0000259" key="3">
    <source>
        <dbReference type="Pfam" id="PF09990"/>
    </source>
</evidence>
<evidence type="ECO:0000256" key="1">
    <source>
        <dbReference type="SAM" id="MobiDB-lite"/>
    </source>
</evidence>
<keyword evidence="2" id="KW-0812">Transmembrane</keyword>
<feature type="region of interest" description="Disordered" evidence="1">
    <location>
        <begin position="155"/>
        <end position="188"/>
    </location>
</feature>
<keyword evidence="2" id="KW-1133">Transmembrane helix</keyword>
<proteinExistence type="predicted"/>
<name>A0A3B1B9I9_9ZZZZ</name>
<keyword evidence="2" id="KW-0472">Membrane</keyword>
<feature type="compositionally biased region" description="Basic and acidic residues" evidence="1">
    <location>
        <begin position="156"/>
        <end position="174"/>
    </location>
</feature>
<dbReference type="EMBL" id="UOFX01000080">
    <property type="protein sequence ID" value="VAX10941.1"/>
    <property type="molecule type" value="Genomic_DNA"/>
</dbReference>
<evidence type="ECO:0000256" key="2">
    <source>
        <dbReference type="SAM" id="Phobius"/>
    </source>
</evidence>
<protein>
    <recommendedName>
        <fullName evidence="3">DUF2231 domain-containing protein</fullName>
    </recommendedName>
</protein>
<reference evidence="4" key="1">
    <citation type="submission" date="2018-06" db="EMBL/GenBank/DDBJ databases">
        <authorList>
            <person name="Zhirakovskaya E."/>
        </authorList>
    </citation>
    <scope>NUCLEOTIDE SEQUENCE</scope>
</reference>
<evidence type="ECO:0000313" key="4">
    <source>
        <dbReference type="EMBL" id="VAX10941.1"/>
    </source>
</evidence>
<feature type="transmembrane region" description="Helical" evidence="2">
    <location>
        <begin position="114"/>
        <end position="135"/>
    </location>
</feature>
<gene>
    <name evidence="4" type="ORF">MNBD_GAMMA26-1774</name>
</gene>
<dbReference type="InterPro" id="IPR019251">
    <property type="entry name" value="DUF2231_TM"/>
</dbReference>
<feature type="transmembrane region" description="Helical" evidence="2">
    <location>
        <begin position="12"/>
        <end position="33"/>
    </location>
</feature>
<dbReference type="AlphaFoldDB" id="A0A3B1B9I9"/>
<feature type="domain" description="DUF2231" evidence="3">
    <location>
        <begin position="7"/>
        <end position="148"/>
    </location>
</feature>
<feature type="transmembrane region" description="Helical" evidence="2">
    <location>
        <begin position="53"/>
        <end position="70"/>
    </location>
</feature>